<protein>
    <recommendedName>
        <fullName evidence="6">Cytochrome c domain-containing protein</fullName>
    </recommendedName>
</protein>
<keyword evidence="2 5" id="KW-0479">Metal-binding</keyword>
<dbReference type="PROSITE" id="PS51007">
    <property type="entry name" value="CYTC"/>
    <property type="match status" value="1"/>
</dbReference>
<dbReference type="Proteomes" id="UP000838100">
    <property type="component" value="Unassembled WGS sequence"/>
</dbReference>
<evidence type="ECO:0000256" key="2">
    <source>
        <dbReference type="ARBA" id="ARBA00022723"/>
    </source>
</evidence>
<dbReference type="InterPro" id="IPR039448">
    <property type="entry name" value="Beta_helix"/>
</dbReference>
<dbReference type="EMBL" id="CAKLPX010000001">
    <property type="protein sequence ID" value="CAH0990594.1"/>
    <property type="molecule type" value="Genomic_DNA"/>
</dbReference>
<evidence type="ECO:0000256" key="5">
    <source>
        <dbReference type="PROSITE-ProRule" id="PRU00433"/>
    </source>
</evidence>
<evidence type="ECO:0000256" key="4">
    <source>
        <dbReference type="ARBA" id="ARBA00023004"/>
    </source>
</evidence>
<dbReference type="SUPFAM" id="SSF46626">
    <property type="entry name" value="Cytochrome c"/>
    <property type="match status" value="1"/>
</dbReference>
<dbReference type="InterPro" id="IPR051550">
    <property type="entry name" value="SCF-Subunits/Alg-Epimerases"/>
</dbReference>
<proteinExistence type="predicted"/>
<dbReference type="InterPro" id="IPR011050">
    <property type="entry name" value="Pectin_lyase_fold/virulence"/>
</dbReference>
<gene>
    <name evidence="7" type="ORF">SIN8267_00688</name>
</gene>
<evidence type="ECO:0000256" key="3">
    <source>
        <dbReference type="ARBA" id="ARBA00022737"/>
    </source>
</evidence>
<dbReference type="Gene3D" id="1.10.760.10">
    <property type="entry name" value="Cytochrome c-like domain"/>
    <property type="match status" value="1"/>
</dbReference>
<accession>A0ABM9AD31</accession>
<dbReference type="PANTHER" id="PTHR22990:SF15">
    <property type="entry name" value="F-BOX ONLY PROTEIN 10"/>
    <property type="match status" value="1"/>
</dbReference>
<dbReference type="Pfam" id="PF13229">
    <property type="entry name" value="Beta_helix"/>
    <property type="match status" value="1"/>
</dbReference>
<dbReference type="NCBIfam" id="TIGR03805">
    <property type="entry name" value="beta_helix_1"/>
    <property type="match status" value="1"/>
</dbReference>
<feature type="domain" description="Cytochrome c" evidence="6">
    <location>
        <begin position="419"/>
        <end position="500"/>
    </location>
</feature>
<keyword evidence="1 5" id="KW-0349">Heme</keyword>
<dbReference type="SMART" id="SM00710">
    <property type="entry name" value="PbH1"/>
    <property type="match status" value="6"/>
</dbReference>
<dbReference type="SUPFAM" id="SSF51126">
    <property type="entry name" value="Pectin lyase-like"/>
    <property type="match status" value="1"/>
</dbReference>
<evidence type="ECO:0000259" key="6">
    <source>
        <dbReference type="PROSITE" id="PS51007"/>
    </source>
</evidence>
<evidence type="ECO:0000313" key="7">
    <source>
        <dbReference type="EMBL" id="CAH0990594.1"/>
    </source>
</evidence>
<comment type="caution">
    <text evidence="7">The sequence shown here is derived from an EMBL/GenBank/DDBJ whole genome shotgun (WGS) entry which is preliminary data.</text>
</comment>
<evidence type="ECO:0000313" key="8">
    <source>
        <dbReference type="Proteomes" id="UP000838100"/>
    </source>
</evidence>
<dbReference type="PANTHER" id="PTHR22990">
    <property type="entry name" value="F-BOX ONLY PROTEIN"/>
    <property type="match status" value="1"/>
</dbReference>
<reference evidence="7" key="1">
    <citation type="submission" date="2021-12" db="EMBL/GenBank/DDBJ databases">
        <authorList>
            <person name="Rodrigo-Torres L."/>
            <person name="Arahal R. D."/>
            <person name="Lucena T."/>
        </authorList>
    </citation>
    <scope>NUCLEOTIDE SEQUENCE</scope>
    <source>
        <strain evidence="7">CECT 8267</strain>
    </source>
</reference>
<evidence type="ECO:0000256" key="1">
    <source>
        <dbReference type="ARBA" id="ARBA00022617"/>
    </source>
</evidence>
<dbReference type="InterPro" id="IPR012334">
    <property type="entry name" value="Pectin_lyas_fold"/>
</dbReference>
<dbReference type="Gene3D" id="2.160.20.10">
    <property type="entry name" value="Single-stranded right-handed beta-helix, Pectin lyase-like"/>
    <property type="match status" value="1"/>
</dbReference>
<dbReference type="InterPro" id="IPR006626">
    <property type="entry name" value="PbH1"/>
</dbReference>
<keyword evidence="8" id="KW-1185">Reference proteome</keyword>
<dbReference type="InterPro" id="IPR009056">
    <property type="entry name" value="Cyt_c-like_dom"/>
</dbReference>
<dbReference type="InterPro" id="IPR022442">
    <property type="entry name" value="SO_2930-like_dom"/>
</dbReference>
<dbReference type="RefSeq" id="WP_237443276.1">
    <property type="nucleotide sequence ID" value="NZ_CAKLPX010000001.1"/>
</dbReference>
<keyword evidence="4 5" id="KW-0408">Iron</keyword>
<name>A0ABM9AD31_9GAMM</name>
<keyword evidence="3" id="KW-0677">Repeat</keyword>
<dbReference type="InterPro" id="IPR036909">
    <property type="entry name" value="Cyt_c-like_dom_sf"/>
</dbReference>
<organism evidence="7 8">
    <name type="scientific">Sinobacterium norvegicum</name>
    <dbReference type="NCBI Taxonomy" id="1641715"/>
    <lineage>
        <taxon>Bacteria</taxon>
        <taxon>Pseudomonadati</taxon>
        <taxon>Pseudomonadota</taxon>
        <taxon>Gammaproteobacteria</taxon>
        <taxon>Cellvibrionales</taxon>
        <taxon>Spongiibacteraceae</taxon>
        <taxon>Sinobacterium</taxon>
    </lineage>
</organism>
<sequence>MKAILKIVLVIVLIALGVVAGRQMGAGSSAVVIAPVSQAAAIVGDDFSPDEAAAQISNVYDGQTHFVNDGESIQDAIELAEPGDTVAVMPGTYKQIVYIDKDNIRLLGVIKNGEWPVLDGEHQRNDAILYSGNSVTIENFKIIHYKGNAIMGQAGNNFIIRNNWVIDTGVYGIFPQYGKNGLIERNVLSGIEDAAIYVGMCDNIDVRNNEVFDSVAGIEIENTRHALVENNYTHNNTGGILIFITPGLPIKTTYDVIVRKNFVVNNNHENFGAPGSIVAGIPAGTGILVMAADDVVIEDNIISGNDNAGITITDLSMAANVANDPDSEPNPDGIKLLNNMMFNNGNNPVGELKVILAATFTDKGPDLADTGKGENKCAANWGAITSINLGPDYAQCEPYNTHHIRTKLLAEPVAPRKVPKEQLGERGYFGICAGCHAYSVRMIGPPTQIIQAMYMDNPQGIVDYINAPVKKRPDFPEMPPQNYLDEETQMAIAEYLLTVTK</sequence>